<dbReference type="EMBL" id="CP013652">
    <property type="protein sequence ID" value="ALS22673.1"/>
    <property type="molecule type" value="Genomic_DNA"/>
</dbReference>
<name>A0A0U2UL51_9BACL</name>
<reference evidence="1 2" key="2">
    <citation type="journal article" date="2016" name="Genome Announc.">
        <title>Complete Genome Sequences of Two Interactive Moderate Thermophiles, Paenibacillus napthalenovorans 32O-Y and Paenibacillus sp. 32O-W.</title>
        <authorList>
            <person name="Butler R.R.III."/>
            <person name="Wang J."/>
            <person name="Stark B.C."/>
            <person name="Pombert J.F."/>
        </authorList>
    </citation>
    <scope>NUCLEOTIDE SEQUENCE [LARGE SCALE GENOMIC DNA]</scope>
    <source>
        <strain evidence="1 2">32O-Y</strain>
    </source>
</reference>
<evidence type="ECO:0000313" key="1">
    <source>
        <dbReference type="EMBL" id="ALS22673.1"/>
    </source>
</evidence>
<accession>A0A0U2UL51</accession>
<organism evidence="1 2">
    <name type="scientific">Paenibacillus naphthalenovorans</name>
    <dbReference type="NCBI Taxonomy" id="162209"/>
    <lineage>
        <taxon>Bacteria</taxon>
        <taxon>Bacillati</taxon>
        <taxon>Bacillota</taxon>
        <taxon>Bacilli</taxon>
        <taxon>Bacillales</taxon>
        <taxon>Paenibacillaceae</taxon>
        <taxon>Paenibacillus</taxon>
    </lineage>
</organism>
<proteinExistence type="predicted"/>
<dbReference type="AlphaFoldDB" id="A0A0U2UL51"/>
<dbReference type="PATRIC" id="fig|162209.4.peg.2444"/>
<dbReference type="STRING" id="162209.IJ22_22990"/>
<protein>
    <submittedName>
        <fullName evidence="1">Uncharacterized protein</fullName>
    </submittedName>
</protein>
<dbReference type="Proteomes" id="UP000061660">
    <property type="component" value="Chromosome"/>
</dbReference>
<keyword evidence="2" id="KW-1185">Reference proteome</keyword>
<reference evidence="2" key="1">
    <citation type="submission" date="2015-12" db="EMBL/GenBank/DDBJ databases">
        <title>Complete genome sequences of two moderately thermophilic Paenibacillus species.</title>
        <authorList>
            <person name="Butler R.III."/>
            <person name="Wang J."/>
            <person name="Stark B.C."/>
            <person name="Pombert J.-F."/>
        </authorList>
    </citation>
    <scope>NUCLEOTIDE SEQUENCE [LARGE SCALE GENOMIC DNA]</scope>
    <source>
        <strain evidence="2">32O-Y</strain>
    </source>
</reference>
<evidence type="ECO:0000313" key="2">
    <source>
        <dbReference type="Proteomes" id="UP000061660"/>
    </source>
</evidence>
<sequence length="37" mass="4317">MEKSFAMVKPESGEREVAHFYRAEALLSYNQSIQKKI</sequence>
<dbReference type="KEGG" id="pnp:IJ22_22990"/>
<gene>
    <name evidence="1" type="ORF">IJ22_22990</name>
</gene>